<dbReference type="PANTHER" id="PTHR30448:SF0">
    <property type="entry name" value="RNASE ADAPTER PROTEIN RAPZ"/>
    <property type="match status" value="1"/>
</dbReference>
<evidence type="ECO:0000256" key="1">
    <source>
        <dbReference type="ARBA" id="ARBA00022741"/>
    </source>
</evidence>
<evidence type="ECO:0000256" key="2">
    <source>
        <dbReference type="ARBA" id="ARBA00022840"/>
    </source>
</evidence>
<gene>
    <name evidence="6" type="ORF">MNBD_NITROSPIRAE01-1213</name>
</gene>
<dbReference type="Pfam" id="PF03668">
    <property type="entry name" value="RapZ-like_N"/>
    <property type="match status" value="1"/>
</dbReference>
<dbReference type="PIRSF" id="PIRSF005052">
    <property type="entry name" value="P-loopkin"/>
    <property type="match status" value="1"/>
</dbReference>
<dbReference type="PANTHER" id="PTHR30448">
    <property type="entry name" value="RNASE ADAPTER PROTEIN RAPZ"/>
    <property type="match status" value="1"/>
</dbReference>
<accession>A0A3B1C6T8</accession>
<name>A0A3B1C6T8_9ZZZZ</name>
<keyword evidence="3" id="KW-0342">GTP-binding</keyword>
<keyword evidence="2" id="KW-0067">ATP-binding</keyword>
<dbReference type="Pfam" id="PF22740">
    <property type="entry name" value="PapZ_C"/>
    <property type="match status" value="1"/>
</dbReference>
<feature type="domain" description="RapZ-like N-terminal" evidence="4">
    <location>
        <begin position="10"/>
        <end position="165"/>
    </location>
</feature>
<protein>
    <submittedName>
        <fullName evidence="6">RNase adapter protein RapZ</fullName>
    </submittedName>
</protein>
<dbReference type="HAMAP" id="MF_00636">
    <property type="entry name" value="RapZ_like"/>
    <property type="match status" value="1"/>
</dbReference>
<proteinExistence type="inferred from homology"/>
<reference evidence="6" key="1">
    <citation type="submission" date="2018-06" db="EMBL/GenBank/DDBJ databases">
        <authorList>
            <person name="Zhirakovskaya E."/>
        </authorList>
    </citation>
    <scope>NUCLEOTIDE SEQUENCE</scope>
</reference>
<dbReference type="EMBL" id="UOGF01000007">
    <property type="protein sequence ID" value="VAX26236.1"/>
    <property type="molecule type" value="Genomic_DNA"/>
</dbReference>
<dbReference type="GO" id="GO:0005525">
    <property type="term" value="F:GTP binding"/>
    <property type="evidence" value="ECO:0007669"/>
    <property type="project" value="UniProtKB-KW"/>
</dbReference>
<dbReference type="GO" id="GO:0005524">
    <property type="term" value="F:ATP binding"/>
    <property type="evidence" value="ECO:0007669"/>
    <property type="project" value="UniProtKB-KW"/>
</dbReference>
<dbReference type="InterPro" id="IPR027417">
    <property type="entry name" value="P-loop_NTPase"/>
</dbReference>
<organism evidence="6">
    <name type="scientific">hydrothermal vent metagenome</name>
    <dbReference type="NCBI Taxonomy" id="652676"/>
    <lineage>
        <taxon>unclassified sequences</taxon>
        <taxon>metagenomes</taxon>
        <taxon>ecological metagenomes</taxon>
    </lineage>
</organism>
<evidence type="ECO:0000259" key="5">
    <source>
        <dbReference type="Pfam" id="PF22740"/>
    </source>
</evidence>
<dbReference type="SUPFAM" id="SSF52540">
    <property type="entry name" value="P-loop containing nucleoside triphosphate hydrolases"/>
    <property type="match status" value="1"/>
</dbReference>
<dbReference type="InterPro" id="IPR053930">
    <property type="entry name" value="RapZ-like_N"/>
</dbReference>
<sequence length="294" mass="33818">MMMSAAKDVRLVIISGLSGSGKSCVIKCFEDLGFFCVDNLPPQLLPKFVGLCRESRSGISQAAIGIDIRERTFLWDFLKVYDRLIEEGYQVELLFLEARDDILQRRFSETRRPHPLAREGTILAGIHSERKTLEDLRRRADRVIDTSDYHVHQLKEVVTHCYLGKGEDKQFSLSLTSFGYKFGAPYDLDLLFDVRFLKNPFFEAALRPLTGNDRPVQDFVLKLPEAKQFLLKLYDLFDFLLPLYRKEGKSYLAIGIGCTGGRHRSVSLVNQLKDYFENKGLLTHCRHRDVEENS</sequence>
<evidence type="ECO:0000256" key="3">
    <source>
        <dbReference type="ARBA" id="ARBA00023134"/>
    </source>
</evidence>
<evidence type="ECO:0000313" key="6">
    <source>
        <dbReference type="EMBL" id="VAX26236.1"/>
    </source>
</evidence>
<dbReference type="InterPro" id="IPR005337">
    <property type="entry name" value="RapZ-like"/>
</dbReference>
<dbReference type="NCBIfam" id="NF003828">
    <property type="entry name" value="PRK05416.1"/>
    <property type="match status" value="1"/>
</dbReference>
<keyword evidence="1" id="KW-0547">Nucleotide-binding</keyword>
<evidence type="ECO:0000259" key="4">
    <source>
        <dbReference type="Pfam" id="PF03668"/>
    </source>
</evidence>
<dbReference type="AlphaFoldDB" id="A0A3B1C6T8"/>
<dbReference type="InterPro" id="IPR053931">
    <property type="entry name" value="RapZ_C"/>
</dbReference>
<feature type="domain" description="RapZ C-terminal" evidence="5">
    <location>
        <begin position="172"/>
        <end position="291"/>
    </location>
</feature>